<accession>A0A7J6V091</accession>
<feature type="transmembrane region" description="Helical" evidence="10">
    <location>
        <begin position="492"/>
        <end position="513"/>
    </location>
</feature>
<feature type="transmembrane region" description="Helical" evidence="10">
    <location>
        <begin position="205"/>
        <end position="224"/>
    </location>
</feature>
<dbReference type="Proteomes" id="UP000554482">
    <property type="component" value="Unassembled WGS sequence"/>
</dbReference>
<keyword evidence="7 10" id="KW-1133">Transmembrane helix</keyword>
<comment type="similarity">
    <text evidence="9">Belongs to the major facilitator superfamily. Phosphate:H(+) symporter (TC 2.A.1.9) family.</text>
</comment>
<evidence type="ECO:0000256" key="7">
    <source>
        <dbReference type="ARBA" id="ARBA00022989"/>
    </source>
</evidence>
<feature type="transmembrane region" description="Helical" evidence="10">
    <location>
        <begin position="63"/>
        <end position="86"/>
    </location>
</feature>
<evidence type="ECO:0000313" key="12">
    <source>
        <dbReference type="EMBL" id="KAF5177822.1"/>
    </source>
</evidence>
<name>A0A7J6V091_THATH</name>
<dbReference type="SUPFAM" id="SSF103473">
    <property type="entry name" value="MFS general substrate transporter"/>
    <property type="match status" value="1"/>
</dbReference>
<dbReference type="SUPFAM" id="SSF111321">
    <property type="entry name" value="AF1104-like"/>
    <property type="match status" value="1"/>
</dbReference>
<evidence type="ECO:0000313" key="13">
    <source>
        <dbReference type="Proteomes" id="UP000554482"/>
    </source>
</evidence>
<evidence type="ECO:0000256" key="4">
    <source>
        <dbReference type="ARBA" id="ARBA00022592"/>
    </source>
</evidence>
<reference evidence="12 13" key="1">
    <citation type="submission" date="2020-06" db="EMBL/GenBank/DDBJ databases">
        <title>Transcriptomic and genomic resources for Thalictrum thalictroides and T. hernandezii: Facilitating candidate gene discovery in an emerging model plant lineage.</title>
        <authorList>
            <person name="Arias T."/>
            <person name="Riano-Pachon D.M."/>
            <person name="Di Stilio V.S."/>
        </authorList>
    </citation>
    <scope>NUCLEOTIDE SEQUENCE [LARGE SCALE GENOMIC DNA]</scope>
    <source>
        <strain evidence="13">cv. WT478/WT964</strain>
        <tissue evidence="12">Leaves</tissue>
    </source>
</reference>
<dbReference type="InterPro" id="IPR020846">
    <property type="entry name" value="MFS_dom"/>
</dbReference>
<evidence type="ECO:0000256" key="8">
    <source>
        <dbReference type="ARBA" id="ARBA00023136"/>
    </source>
</evidence>
<evidence type="ECO:0000256" key="6">
    <source>
        <dbReference type="ARBA" id="ARBA00022847"/>
    </source>
</evidence>
<keyword evidence="5 10" id="KW-0812">Transmembrane</keyword>
<feature type="transmembrane region" description="Helical" evidence="10">
    <location>
        <begin position="354"/>
        <end position="374"/>
    </location>
</feature>
<comment type="caution">
    <text evidence="12">The sequence shown here is derived from an EMBL/GenBank/DDBJ whole genome shotgun (WGS) entry which is preliminary data.</text>
</comment>
<keyword evidence="4" id="KW-0592">Phosphate transport</keyword>
<dbReference type="FunFam" id="1.20.1250.20:FF:000175">
    <property type="entry name" value="Inorganic phosphate transporter 1-6"/>
    <property type="match status" value="1"/>
</dbReference>
<keyword evidence="8 10" id="KW-0472">Membrane</keyword>
<comment type="cofactor">
    <cofactor evidence="1">
        <name>Ni(2+)</name>
        <dbReference type="ChEBI" id="CHEBI:49786"/>
    </cofactor>
</comment>
<evidence type="ECO:0000256" key="2">
    <source>
        <dbReference type="ARBA" id="ARBA00004141"/>
    </source>
</evidence>
<dbReference type="InterPro" id="IPR036075">
    <property type="entry name" value="ARMT-1-like_metal-bd_sf"/>
</dbReference>
<dbReference type="Pfam" id="PF01937">
    <property type="entry name" value="ARMT1-like_dom"/>
    <property type="match status" value="1"/>
</dbReference>
<comment type="subcellular location">
    <subcellularLocation>
        <location evidence="2">Membrane</location>
        <topology evidence="2">Multi-pass membrane protein</topology>
    </subcellularLocation>
</comment>
<feature type="transmembrane region" description="Helical" evidence="10">
    <location>
        <begin position="450"/>
        <end position="472"/>
    </location>
</feature>
<gene>
    <name evidence="12" type="ORF">FRX31_032592</name>
</gene>
<dbReference type="Gene3D" id="1.20.1250.20">
    <property type="entry name" value="MFS general substrate transporter like domains"/>
    <property type="match status" value="2"/>
</dbReference>
<keyword evidence="6" id="KW-0769">Symport</keyword>
<dbReference type="EMBL" id="JABWDY010040877">
    <property type="protein sequence ID" value="KAF5177822.1"/>
    <property type="molecule type" value="Genomic_DNA"/>
</dbReference>
<dbReference type="CDD" id="cd17364">
    <property type="entry name" value="MFS_PhT"/>
    <property type="match status" value="1"/>
</dbReference>
<dbReference type="FunFam" id="1.20.1700.10:FF:000003">
    <property type="entry name" value="Pantothenate kinase 4"/>
    <property type="match status" value="1"/>
</dbReference>
<evidence type="ECO:0000259" key="11">
    <source>
        <dbReference type="PROSITE" id="PS50850"/>
    </source>
</evidence>
<feature type="transmembrane region" description="Helical" evidence="10">
    <location>
        <begin position="162"/>
        <end position="185"/>
    </location>
</feature>
<keyword evidence="13" id="KW-1185">Reference proteome</keyword>
<dbReference type="InterPro" id="IPR035073">
    <property type="entry name" value="At2g17340_3_helix_bundle"/>
</dbReference>
<dbReference type="InterPro" id="IPR002791">
    <property type="entry name" value="ARMT1-like_metal-bd"/>
</dbReference>
<dbReference type="AlphaFoldDB" id="A0A7J6V091"/>
<dbReference type="Pfam" id="PF07690">
    <property type="entry name" value="MFS_1"/>
    <property type="match status" value="1"/>
</dbReference>
<feature type="transmembrane region" description="Helical" evidence="10">
    <location>
        <begin position="123"/>
        <end position="141"/>
    </location>
</feature>
<dbReference type="GO" id="GO:0006817">
    <property type="term" value="P:phosphate ion transport"/>
    <property type="evidence" value="ECO:0007669"/>
    <property type="project" value="UniProtKB-KW"/>
</dbReference>
<feature type="transmembrane region" description="Helical" evidence="10">
    <location>
        <begin position="386"/>
        <end position="405"/>
    </location>
</feature>
<evidence type="ECO:0000256" key="10">
    <source>
        <dbReference type="SAM" id="Phobius"/>
    </source>
</evidence>
<dbReference type="PROSITE" id="PS50850">
    <property type="entry name" value="MFS"/>
    <property type="match status" value="1"/>
</dbReference>
<proteinExistence type="inferred from homology"/>
<dbReference type="GO" id="GO:0016020">
    <property type="term" value="C:membrane"/>
    <property type="evidence" value="ECO:0007669"/>
    <property type="project" value="UniProtKB-SubCell"/>
</dbReference>
<feature type="domain" description="Major facilitator superfamily (MFS) profile" evidence="11">
    <location>
        <begin position="21"/>
        <end position="518"/>
    </location>
</feature>
<organism evidence="12 13">
    <name type="scientific">Thalictrum thalictroides</name>
    <name type="common">Rue-anemone</name>
    <name type="synonym">Anemone thalictroides</name>
    <dbReference type="NCBI Taxonomy" id="46969"/>
    <lineage>
        <taxon>Eukaryota</taxon>
        <taxon>Viridiplantae</taxon>
        <taxon>Streptophyta</taxon>
        <taxon>Embryophyta</taxon>
        <taxon>Tracheophyta</taxon>
        <taxon>Spermatophyta</taxon>
        <taxon>Magnoliopsida</taxon>
        <taxon>Ranunculales</taxon>
        <taxon>Ranunculaceae</taxon>
        <taxon>Thalictroideae</taxon>
        <taxon>Thalictrum</taxon>
    </lineage>
</organism>
<evidence type="ECO:0000256" key="5">
    <source>
        <dbReference type="ARBA" id="ARBA00022692"/>
    </source>
</evidence>
<dbReference type="InterPro" id="IPR036259">
    <property type="entry name" value="MFS_trans_sf"/>
</dbReference>
<dbReference type="Gene3D" id="3.40.50.10880">
    <property type="entry name" value="Uncharacterised protein PF01937, DUF89, domain 3"/>
    <property type="match status" value="1"/>
</dbReference>
<evidence type="ECO:0000256" key="1">
    <source>
        <dbReference type="ARBA" id="ARBA00001967"/>
    </source>
</evidence>
<dbReference type="PROSITE" id="PS00217">
    <property type="entry name" value="SUGAR_TRANSPORT_2"/>
    <property type="match status" value="1"/>
</dbReference>
<evidence type="ECO:0000256" key="3">
    <source>
        <dbReference type="ARBA" id="ARBA00022448"/>
    </source>
</evidence>
<dbReference type="InterPro" id="IPR011701">
    <property type="entry name" value="MFS"/>
</dbReference>
<dbReference type="GO" id="GO:0015293">
    <property type="term" value="F:symporter activity"/>
    <property type="evidence" value="ECO:0007669"/>
    <property type="project" value="UniProtKB-KW"/>
</dbReference>
<protein>
    <submittedName>
        <fullName evidence="12">Inorganic phosphate transporter 1-1</fullName>
    </submittedName>
</protein>
<evidence type="ECO:0000256" key="9">
    <source>
        <dbReference type="ARBA" id="ARBA00044504"/>
    </source>
</evidence>
<dbReference type="Gene3D" id="1.20.1700.10">
    <property type="entry name" value="AF1104-like"/>
    <property type="match status" value="1"/>
</dbReference>
<sequence>MPLKVLSALDSAKTQYYHFKAIIIAGMGLFSDAYDLFCIPPIMKLIGRIYYDYESEHHERGVTPPSVICISIAIALLGAVIGQLVFGWLGDKIGRRRVYGLTLMLMVFSSIGCGFSVCRSKKCVIGTLCFFRFLLGFGIGGDYPISATIMSEFANKKTRGSFIAAVFSMQGLGIVVSSLVTIVVCEIFKHASKATSGETPDEADLAWRLILMFGFIPAALTYYWRMMMPETASKSDSAPVFHRYTALVERNLSQAVKDMEKVLDVSMVQIAEEFDMVPMEPSYGLISKQFIWHHGRDLLASSASWFLVDVVFYSSNLFQSEFLKDDDKRPTPTNLLGKPERINLYQEAINVAKLQAIFAICSTIPGYWATVYFIDRIGRVKIQIMGFFGMAICLLGLGIPFYSVWETRNKYTNIGFYILYGLTFFFSNFGPNTTTFIVPAELFPARFRSTCHGISGAAGKIGAIIGSVGFLLASQNKDPNKVDKGYHKGIGMTNALVILSANCVLGMIVTYFFTRETKGRSLEENENENEEVETGHQMSFLGCFTCPREMSDHVSTVEVIGASTIPYRFPSDNPRKATPTEVSWIDLFLNSVPSFRQRAESDTTVTDAPAKAEKFAQRYTEILEDIKRDPESHGGPPDCVLLCRLREQILRELGFRDIFKKVKDEENAKAISLFENVVRLNDAIEDGSKRLESLVRGIFAGNIFDLGSAQLAEVFAKDGMSFLASCQNLVPRPWVIDDLDTFTLKWSRKTWKKAVIFVDNSGADIILGILPFARELLRRGTQVVLAANDMPSINDVTYSELIEIISKLKDENGQLLGVDTSNLLIANSGNDLPVIDLASVSQELAYLASDADLVILEGMGRGIETNLYAQFKCDSLKIGMVKHPEVAQFLGGRLYDCVFKYNEVVSG</sequence>
<feature type="transmembrane region" description="Helical" evidence="10">
    <location>
        <begin position="21"/>
        <end position="43"/>
    </location>
</feature>
<feature type="transmembrane region" description="Helical" evidence="10">
    <location>
        <begin position="417"/>
        <end position="438"/>
    </location>
</feature>
<dbReference type="PANTHER" id="PTHR24064">
    <property type="entry name" value="SOLUTE CARRIER FAMILY 22 MEMBER"/>
    <property type="match status" value="1"/>
</dbReference>
<dbReference type="OrthoDB" id="498611at2759"/>
<keyword evidence="3" id="KW-0813">Transport</keyword>
<dbReference type="InterPro" id="IPR005829">
    <property type="entry name" value="Sugar_transporter_CS"/>
</dbReference>
<dbReference type="FunFam" id="3.40.50.10880:FF:000004">
    <property type="entry name" value="Pantothenate kinase"/>
    <property type="match status" value="1"/>
</dbReference>
<feature type="transmembrane region" description="Helical" evidence="10">
    <location>
        <begin position="98"/>
        <end position="117"/>
    </location>
</feature>